<dbReference type="Proteomes" id="UP000481037">
    <property type="component" value="Unassembled WGS sequence"/>
</dbReference>
<gene>
    <name evidence="1" type="ORF">GJ697_25925</name>
</gene>
<proteinExistence type="predicted"/>
<accession>A0A6L5QPL2</accession>
<evidence type="ECO:0000313" key="2">
    <source>
        <dbReference type="Proteomes" id="UP000481037"/>
    </source>
</evidence>
<organism evidence="1 2">
    <name type="scientific">Duganella alba</name>
    <dbReference type="NCBI Taxonomy" id="2666081"/>
    <lineage>
        <taxon>Bacteria</taxon>
        <taxon>Pseudomonadati</taxon>
        <taxon>Pseudomonadota</taxon>
        <taxon>Betaproteobacteria</taxon>
        <taxon>Burkholderiales</taxon>
        <taxon>Oxalobacteraceae</taxon>
        <taxon>Telluria group</taxon>
        <taxon>Duganella</taxon>
    </lineage>
</organism>
<reference evidence="1 2" key="1">
    <citation type="submission" date="2019-11" db="EMBL/GenBank/DDBJ databases">
        <title>Novel species isolated from a subtropical stream in China.</title>
        <authorList>
            <person name="Lu H."/>
        </authorList>
    </citation>
    <scope>NUCLEOTIDE SEQUENCE [LARGE SCALE GENOMIC DNA]</scope>
    <source>
        <strain evidence="1 2">FT25W</strain>
    </source>
</reference>
<dbReference type="RefSeq" id="WP_154368989.1">
    <property type="nucleotide sequence ID" value="NZ_WKJM01000031.1"/>
</dbReference>
<evidence type="ECO:0000313" key="1">
    <source>
        <dbReference type="EMBL" id="MRX11268.1"/>
    </source>
</evidence>
<dbReference type="EMBL" id="WKJM01000031">
    <property type="protein sequence ID" value="MRX11268.1"/>
    <property type="molecule type" value="Genomic_DNA"/>
</dbReference>
<sequence>MFALFSVVFLIVFLWGKGAMKMDGKKAYRLEEPLLIEGKDQNSYSLLPQGTVLYYDKSWDEGHSTYHVYFNVKGDFRATMVQPSGIDPVWMRTVPGDELPKLLADYPVSLAELTAILKAKRATKQDLVQILRDWKD</sequence>
<name>A0A6L5QPL2_9BURK</name>
<keyword evidence="2" id="KW-1185">Reference proteome</keyword>
<protein>
    <submittedName>
        <fullName evidence="1">Uncharacterized protein</fullName>
    </submittedName>
</protein>
<comment type="caution">
    <text evidence="1">The sequence shown here is derived from an EMBL/GenBank/DDBJ whole genome shotgun (WGS) entry which is preliminary data.</text>
</comment>
<dbReference type="AlphaFoldDB" id="A0A6L5QPL2"/>